<feature type="transmembrane region" description="Helical" evidence="6">
    <location>
        <begin position="93"/>
        <end position="111"/>
    </location>
</feature>
<feature type="transmembrane region" description="Helical" evidence="6">
    <location>
        <begin position="346"/>
        <end position="368"/>
    </location>
</feature>
<sequence length="434" mass="49044">MKFNSITSKLLNSSLLGSSLKVLFIKILGVLLLFAVSLFLTNYFPPELVGQYDFVRTLLMIIGGLSVLGMDQSIIYYSGFFKSQNSMGSLRATYFKMLTLVLLASSILWVLNSLIPNDFINELFNKPKASLLFNKVILALSFYAITFLNIDMLRALNKTILSELFRNIFRHLPFLFLAVYLVYNSNEAYLIDAYLWSFASLALVSFIIIYRKFLKSKFEIKIDNLSYKTIFLKSYPMAISALSYFLMQSIDVLLLAKYSTFDNVAFYAIAVKLSTISTLALLSINIIAGPKIAEFYSSNSIEKLRRLLQNSNRLILVLTLPVLIVLSLFSEWILGLFGKEYIVAQSALLILLGGQCFNFLLGPLGVYMNMTGKQNKLQRILILGLLINVVLNIIYIPKYGMIGAASSTVVSMIIWKILATIIIYRQDKTKTFIS</sequence>
<comment type="subcellular location">
    <subcellularLocation>
        <location evidence="1">Cell membrane</location>
        <topology evidence="1">Multi-pass membrane protein</topology>
    </subcellularLocation>
</comment>
<evidence type="ECO:0000256" key="6">
    <source>
        <dbReference type="SAM" id="Phobius"/>
    </source>
</evidence>
<keyword evidence="2" id="KW-1003">Cell membrane</keyword>
<dbReference type="PANTHER" id="PTHR30250">
    <property type="entry name" value="PST FAMILY PREDICTED COLANIC ACID TRANSPORTER"/>
    <property type="match status" value="1"/>
</dbReference>
<feature type="transmembrane region" description="Helical" evidence="6">
    <location>
        <begin position="60"/>
        <end position="81"/>
    </location>
</feature>
<accession>A0ABP8D051</accession>
<dbReference type="InterPro" id="IPR050833">
    <property type="entry name" value="Poly_Biosynth_Transport"/>
</dbReference>
<protein>
    <submittedName>
        <fullName evidence="7">Oligosaccharide flippase family protein</fullName>
    </submittedName>
</protein>
<dbReference type="RefSeq" id="WP_334468653.1">
    <property type="nucleotide sequence ID" value="NZ_BAABCB010000028.1"/>
</dbReference>
<comment type="caution">
    <text evidence="7">The sequence shown here is derived from an EMBL/GenBank/DDBJ whole genome shotgun (WGS) entry which is preliminary data.</text>
</comment>
<dbReference type="InterPro" id="IPR002528">
    <property type="entry name" value="MATE_fam"/>
</dbReference>
<proteinExistence type="predicted"/>
<organism evidence="7 8">
    <name type="scientific">Winogradskyella damuponensis</name>
    <dbReference type="NCBI Taxonomy" id="943939"/>
    <lineage>
        <taxon>Bacteria</taxon>
        <taxon>Pseudomonadati</taxon>
        <taxon>Bacteroidota</taxon>
        <taxon>Flavobacteriia</taxon>
        <taxon>Flavobacteriales</taxon>
        <taxon>Flavobacteriaceae</taxon>
        <taxon>Winogradskyella</taxon>
    </lineage>
</organism>
<keyword evidence="3 6" id="KW-0812">Transmembrane</keyword>
<evidence type="ECO:0000256" key="3">
    <source>
        <dbReference type="ARBA" id="ARBA00022692"/>
    </source>
</evidence>
<feature type="transmembrane region" description="Helical" evidence="6">
    <location>
        <begin position="164"/>
        <end position="183"/>
    </location>
</feature>
<feature type="transmembrane region" description="Helical" evidence="6">
    <location>
        <begin position="20"/>
        <end position="40"/>
    </location>
</feature>
<keyword evidence="4 6" id="KW-1133">Transmembrane helix</keyword>
<dbReference type="Proteomes" id="UP001501682">
    <property type="component" value="Unassembled WGS sequence"/>
</dbReference>
<name>A0ABP8D051_9FLAO</name>
<dbReference type="Pfam" id="PF01554">
    <property type="entry name" value="MatE"/>
    <property type="match status" value="1"/>
</dbReference>
<dbReference type="PANTHER" id="PTHR30250:SF11">
    <property type="entry name" value="O-ANTIGEN TRANSPORTER-RELATED"/>
    <property type="match status" value="1"/>
</dbReference>
<feature type="transmembrane region" description="Helical" evidence="6">
    <location>
        <begin position="402"/>
        <end position="424"/>
    </location>
</feature>
<evidence type="ECO:0000256" key="2">
    <source>
        <dbReference type="ARBA" id="ARBA00022475"/>
    </source>
</evidence>
<evidence type="ECO:0000313" key="7">
    <source>
        <dbReference type="EMBL" id="GAA4245546.1"/>
    </source>
</evidence>
<evidence type="ECO:0000256" key="5">
    <source>
        <dbReference type="ARBA" id="ARBA00023136"/>
    </source>
</evidence>
<evidence type="ECO:0000313" key="8">
    <source>
        <dbReference type="Proteomes" id="UP001501682"/>
    </source>
</evidence>
<feature type="transmembrane region" description="Helical" evidence="6">
    <location>
        <begin position="189"/>
        <end position="210"/>
    </location>
</feature>
<keyword evidence="5 6" id="KW-0472">Membrane</keyword>
<gene>
    <name evidence="7" type="ORF">GCM10022292_28250</name>
</gene>
<feature type="transmembrane region" description="Helical" evidence="6">
    <location>
        <begin position="380"/>
        <end position="396"/>
    </location>
</feature>
<dbReference type="EMBL" id="BAABCB010000028">
    <property type="protein sequence ID" value="GAA4245546.1"/>
    <property type="molecule type" value="Genomic_DNA"/>
</dbReference>
<evidence type="ECO:0000256" key="4">
    <source>
        <dbReference type="ARBA" id="ARBA00022989"/>
    </source>
</evidence>
<feature type="transmembrane region" description="Helical" evidence="6">
    <location>
        <begin position="314"/>
        <end position="334"/>
    </location>
</feature>
<evidence type="ECO:0000256" key="1">
    <source>
        <dbReference type="ARBA" id="ARBA00004651"/>
    </source>
</evidence>
<feature type="transmembrane region" description="Helical" evidence="6">
    <location>
        <begin position="131"/>
        <end position="152"/>
    </location>
</feature>
<keyword evidence="8" id="KW-1185">Reference proteome</keyword>
<feature type="transmembrane region" description="Helical" evidence="6">
    <location>
        <begin position="230"/>
        <end position="247"/>
    </location>
</feature>
<feature type="transmembrane region" description="Helical" evidence="6">
    <location>
        <begin position="267"/>
        <end position="293"/>
    </location>
</feature>
<dbReference type="CDD" id="cd13128">
    <property type="entry name" value="MATE_Wzx_like"/>
    <property type="match status" value="1"/>
</dbReference>
<reference evidence="8" key="1">
    <citation type="journal article" date="2019" name="Int. J. Syst. Evol. Microbiol.">
        <title>The Global Catalogue of Microorganisms (GCM) 10K type strain sequencing project: providing services to taxonomists for standard genome sequencing and annotation.</title>
        <authorList>
            <consortium name="The Broad Institute Genomics Platform"/>
            <consortium name="The Broad Institute Genome Sequencing Center for Infectious Disease"/>
            <person name="Wu L."/>
            <person name="Ma J."/>
        </authorList>
    </citation>
    <scope>NUCLEOTIDE SEQUENCE [LARGE SCALE GENOMIC DNA]</scope>
    <source>
        <strain evidence="8">JCM 17633</strain>
    </source>
</reference>